<dbReference type="Pfam" id="PF00293">
    <property type="entry name" value="NUDIX"/>
    <property type="match status" value="1"/>
</dbReference>
<dbReference type="AlphaFoldDB" id="A0A645GEY8"/>
<dbReference type="PRINTS" id="PR00502">
    <property type="entry name" value="NUDIXFAMILY"/>
</dbReference>
<proteinExistence type="predicted"/>
<feature type="domain" description="Nudix hydrolase" evidence="3">
    <location>
        <begin position="44"/>
        <end position="172"/>
    </location>
</feature>
<dbReference type="GO" id="GO:0019693">
    <property type="term" value="P:ribose phosphate metabolic process"/>
    <property type="evidence" value="ECO:0007669"/>
    <property type="project" value="TreeGrafter"/>
</dbReference>
<dbReference type="InterPro" id="IPR020476">
    <property type="entry name" value="Nudix_hydrolase"/>
</dbReference>
<dbReference type="GO" id="GO:0005829">
    <property type="term" value="C:cytosol"/>
    <property type="evidence" value="ECO:0007669"/>
    <property type="project" value="TreeGrafter"/>
</dbReference>
<dbReference type="SUPFAM" id="SSF55811">
    <property type="entry name" value="Nudix"/>
    <property type="match status" value="1"/>
</dbReference>
<dbReference type="EMBL" id="VSSQ01074682">
    <property type="protein sequence ID" value="MPN25481.1"/>
    <property type="molecule type" value="Genomic_DNA"/>
</dbReference>
<evidence type="ECO:0000313" key="4">
    <source>
        <dbReference type="EMBL" id="MPN25481.1"/>
    </source>
</evidence>
<dbReference type="PROSITE" id="PS00893">
    <property type="entry name" value="NUDIX_BOX"/>
    <property type="match status" value="1"/>
</dbReference>
<dbReference type="Gene3D" id="3.90.79.10">
    <property type="entry name" value="Nucleoside Triphosphate Pyrophosphohydrolase"/>
    <property type="match status" value="1"/>
</dbReference>
<dbReference type="GO" id="GO:0006753">
    <property type="term" value="P:nucleoside phosphate metabolic process"/>
    <property type="evidence" value="ECO:0007669"/>
    <property type="project" value="TreeGrafter"/>
</dbReference>
<dbReference type="CDD" id="cd03424">
    <property type="entry name" value="NUDIX_ADPRase_Nudt5_UGPPase_Nudt14"/>
    <property type="match status" value="1"/>
</dbReference>
<reference evidence="4" key="1">
    <citation type="submission" date="2019-08" db="EMBL/GenBank/DDBJ databases">
        <authorList>
            <person name="Kucharzyk K."/>
            <person name="Murdoch R.W."/>
            <person name="Higgins S."/>
            <person name="Loffler F."/>
        </authorList>
    </citation>
    <scope>NUCLEOTIDE SEQUENCE</scope>
</reference>
<keyword evidence="2 4" id="KW-0378">Hydrolase</keyword>
<dbReference type="InterPro" id="IPR020084">
    <property type="entry name" value="NUDIX_hydrolase_CS"/>
</dbReference>
<dbReference type="PROSITE" id="PS51462">
    <property type="entry name" value="NUDIX"/>
    <property type="match status" value="1"/>
</dbReference>
<organism evidence="4">
    <name type="scientific">bioreactor metagenome</name>
    <dbReference type="NCBI Taxonomy" id="1076179"/>
    <lineage>
        <taxon>unclassified sequences</taxon>
        <taxon>metagenomes</taxon>
        <taxon>ecological metagenomes</taxon>
    </lineage>
</organism>
<gene>
    <name evidence="4" type="primary">act_8</name>
    <name evidence="4" type="ORF">SDC9_172890</name>
</gene>
<dbReference type="InterPro" id="IPR015797">
    <property type="entry name" value="NUDIX_hydrolase-like_dom_sf"/>
</dbReference>
<evidence type="ECO:0000256" key="1">
    <source>
        <dbReference type="ARBA" id="ARBA00001946"/>
    </source>
</evidence>
<dbReference type="GO" id="GO:0016462">
    <property type="term" value="F:pyrophosphatase activity"/>
    <property type="evidence" value="ECO:0007669"/>
    <property type="project" value="UniProtKB-ARBA"/>
</dbReference>
<accession>A0A645GEY8</accession>
<evidence type="ECO:0000256" key="2">
    <source>
        <dbReference type="ARBA" id="ARBA00022801"/>
    </source>
</evidence>
<evidence type="ECO:0000259" key="3">
    <source>
        <dbReference type="PROSITE" id="PS51462"/>
    </source>
</evidence>
<comment type="caution">
    <text evidence="4">The sequence shown here is derived from an EMBL/GenBank/DDBJ whole genome shotgun (WGS) entry which is preliminary data.</text>
</comment>
<dbReference type="PANTHER" id="PTHR11839:SF18">
    <property type="entry name" value="NUDIX HYDROLASE DOMAIN-CONTAINING PROTEIN"/>
    <property type="match status" value="1"/>
</dbReference>
<dbReference type="FunFam" id="3.90.79.10:FF:000024">
    <property type="entry name" value="ADP-ribose pyrophosphatase"/>
    <property type="match status" value="1"/>
</dbReference>
<name>A0A645GEY8_9ZZZZ</name>
<sequence>MSDSKNQLRNIVRSECKYKGRIVDLRVDTVKFPSGSEKVREVVLHKSAVAVLPVNERGEIVLVRQYRHAIDEDIYEIPAGLVEAGEDPRETAIRELQEEVGFRPGHIEEIAEFYSSPGFCTEKIFVYYATDLISSKLPADDDEYIKVFPFAPEELGKMIAEKKINDGKTLMAYYWYAARGRRK</sequence>
<dbReference type="InterPro" id="IPR000086">
    <property type="entry name" value="NUDIX_hydrolase_dom"/>
</dbReference>
<comment type="cofactor">
    <cofactor evidence="1">
        <name>Mg(2+)</name>
        <dbReference type="ChEBI" id="CHEBI:18420"/>
    </cofactor>
</comment>
<dbReference type="PANTHER" id="PTHR11839">
    <property type="entry name" value="UDP/ADP-SUGAR PYROPHOSPHATASE"/>
    <property type="match status" value="1"/>
</dbReference>
<protein>
    <submittedName>
        <fullName evidence="4">Methanol dehydrogenase activator</fullName>
        <ecNumber evidence="4">3.-.-.-</ecNumber>
    </submittedName>
</protein>
<dbReference type="EC" id="3.-.-.-" evidence="4"/>